<evidence type="ECO:0000313" key="6">
    <source>
        <dbReference type="EMBL" id="EWT07177.1"/>
    </source>
</evidence>
<keyword evidence="4 5" id="KW-0472">Membrane</keyword>
<name>W9GQ52_9MICO</name>
<gene>
    <name evidence="6" type="ORF">N864_10485</name>
</gene>
<feature type="transmembrane region" description="Helical" evidence="5">
    <location>
        <begin position="209"/>
        <end position="233"/>
    </location>
</feature>
<dbReference type="OrthoDB" id="9803632at2"/>
<reference evidence="7" key="1">
    <citation type="submission" date="2013-08" db="EMBL/GenBank/DDBJ databases">
        <title>Intrasporangium oryzae NRRL B-24470.</title>
        <authorList>
            <person name="Liu H."/>
            <person name="Wang G."/>
        </authorList>
    </citation>
    <scope>NUCLEOTIDE SEQUENCE [LARGE SCALE GENOMIC DNA]</scope>
    <source>
        <strain evidence="7">Q5-1</strain>
    </source>
</reference>
<dbReference type="NCBIfam" id="NF008978">
    <property type="entry name" value="PRK12324.1-4"/>
    <property type="match status" value="1"/>
</dbReference>
<comment type="caution">
    <text evidence="6">The sequence shown here is derived from an EMBL/GenBank/DDBJ whole genome shotgun (WGS) entry which is preliminary data.</text>
</comment>
<evidence type="ECO:0000256" key="2">
    <source>
        <dbReference type="ARBA" id="ARBA00022692"/>
    </source>
</evidence>
<dbReference type="RefSeq" id="WP_034713883.1">
    <property type="nucleotide sequence ID" value="NZ_AWQS01000019.1"/>
</dbReference>
<dbReference type="Proteomes" id="UP000019494">
    <property type="component" value="Unassembled WGS sequence"/>
</dbReference>
<dbReference type="InterPro" id="IPR044878">
    <property type="entry name" value="UbiA_sf"/>
</dbReference>
<dbReference type="GO" id="GO:0016020">
    <property type="term" value="C:membrane"/>
    <property type="evidence" value="ECO:0007669"/>
    <property type="project" value="UniProtKB-SubCell"/>
</dbReference>
<dbReference type="InterPro" id="IPR000537">
    <property type="entry name" value="UbiA_prenyltransferase"/>
</dbReference>
<comment type="subcellular location">
    <subcellularLocation>
        <location evidence="1">Membrane</location>
        <topology evidence="1">Multi-pass membrane protein</topology>
    </subcellularLocation>
</comment>
<dbReference type="Gene3D" id="1.10.357.140">
    <property type="entry name" value="UbiA prenyltransferase"/>
    <property type="match status" value="1"/>
</dbReference>
<evidence type="ECO:0000313" key="7">
    <source>
        <dbReference type="Proteomes" id="UP000019494"/>
    </source>
</evidence>
<dbReference type="Pfam" id="PF01040">
    <property type="entry name" value="UbiA"/>
    <property type="match status" value="1"/>
</dbReference>
<keyword evidence="2 5" id="KW-0812">Transmembrane</keyword>
<evidence type="ECO:0000256" key="5">
    <source>
        <dbReference type="SAM" id="Phobius"/>
    </source>
</evidence>
<feature type="transmembrane region" description="Helical" evidence="5">
    <location>
        <begin position="165"/>
        <end position="182"/>
    </location>
</feature>
<keyword evidence="6" id="KW-0328">Glycosyltransferase</keyword>
<keyword evidence="3 5" id="KW-1133">Transmembrane helix</keyword>
<feature type="transmembrane region" description="Helical" evidence="5">
    <location>
        <begin position="92"/>
        <end position="111"/>
    </location>
</feature>
<feature type="transmembrane region" description="Helical" evidence="5">
    <location>
        <begin position="270"/>
        <end position="293"/>
    </location>
</feature>
<dbReference type="GO" id="GO:0016757">
    <property type="term" value="F:glycosyltransferase activity"/>
    <property type="evidence" value="ECO:0007669"/>
    <property type="project" value="UniProtKB-KW"/>
</dbReference>
<evidence type="ECO:0000256" key="1">
    <source>
        <dbReference type="ARBA" id="ARBA00004141"/>
    </source>
</evidence>
<feature type="transmembrane region" description="Helical" evidence="5">
    <location>
        <begin position="239"/>
        <end position="258"/>
    </location>
</feature>
<dbReference type="AlphaFoldDB" id="W9GQ52"/>
<organism evidence="6 7">
    <name type="scientific">Intrasporangium chromatireducens Q5-1</name>
    <dbReference type="NCBI Taxonomy" id="584657"/>
    <lineage>
        <taxon>Bacteria</taxon>
        <taxon>Bacillati</taxon>
        <taxon>Actinomycetota</taxon>
        <taxon>Actinomycetes</taxon>
        <taxon>Micrococcales</taxon>
        <taxon>Intrasporangiaceae</taxon>
        <taxon>Intrasporangium</taxon>
    </lineage>
</organism>
<dbReference type="CDD" id="cd13963">
    <property type="entry name" value="PT_UbiA_2"/>
    <property type="match status" value="1"/>
</dbReference>
<dbReference type="GO" id="GO:0016765">
    <property type="term" value="F:transferase activity, transferring alkyl or aryl (other than methyl) groups"/>
    <property type="evidence" value="ECO:0007669"/>
    <property type="project" value="InterPro"/>
</dbReference>
<accession>W9GQ52</accession>
<keyword evidence="6" id="KW-0808">Transferase</keyword>
<evidence type="ECO:0000256" key="3">
    <source>
        <dbReference type="ARBA" id="ARBA00022989"/>
    </source>
</evidence>
<feature type="transmembrane region" description="Helical" evidence="5">
    <location>
        <begin position="140"/>
        <end position="159"/>
    </location>
</feature>
<evidence type="ECO:0000256" key="4">
    <source>
        <dbReference type="ARBA" id="ARBA00023136"/>
    </source>
</evidence>
<proteinExistence type="predicted"/>
<sequence length="295" mass="30880">MVTSARAGAPSTTVALLQVLRPQLWPRNLLVAAAPIAAGTLLQQSVLLRTGQAFVALCLAASGAYCLNDVVDAPADARHPSKRLRPVASGRVRAAQAVVLSAVLMVASVVLAWPGSLRWVVVAYLLLTSAYSMGLKREPVVELAVVAGGFLLRAIAGGAATDTPISTWFLIVTGFGSLFMVTGKRLSELVTSGAASGTRSSLGAYSESYLRLVLGVSAAVAIAGYCLWAFGITTEGVESTYAALSVVPFVLAVLRYALDVDRARAQEPEHVVVGDRVLQVLALVWAVTFWLAAMT</sequence>
<protein>
    <submittedName>
        <fullName evidence="6">Phosphoribose diphosphate:decaprenyl-phosphate phosphoribosyltransferase</fullName>
    </submittedName>
</protein>
<dbReference type="EMBL" id="AWQS01000019">
    <property type="protein sequence ID" value="EWT07177.1"/>
    <property type="molecule type" value="Genomic_DNA"/>
</dbReference>
<keyword evidence="7" id="KW-1185">Reference proteome</keyword>